<reference evidence="2 3" key="1">
    <citation type="journal article" date="2016" name="Mol. Biol. Evol.">
        <title>Comparative Genomics of Early-Diverging Mushroom-Forming Fungi Provides Insights into the Origins of Lignocellulose Decay Capabilities.</title>
        <authorList>
            <person name="Nagy L.G."/>
            <person name="Riley R."/>
            <person name="Tritt A."/>
            <person name="Adam C."/>
            <person name="Daum C."/>
            <person name="Floudas D."/>
            <person name="Sun H."/>
            <person name="Yadav J.S."/>
            <person name="Pangilinan J."/>
            <person name="Larsson K.H."/>
            <person name="Matsuura K."/>
            <person name="Barry K."/>
            <person name="Labutti K."/>
            <person name="Kuo R."/>
            <person name="Ohm R.A."/>
            <person name="Bhattacharya S.S."/>
            <person name="Shirouzu T."/>
            <person name="Yoshinaga Y."/>
            <person name="Martin F.M."/>
            <person name="Grigoriev I.V."/>
            <person name="Hibbett D.S."/>
        </authorList>
    </citation>
    <scope>NUCLEOTIDE SEQUENCE [LARGE SCALE GENOMIC DNA]</scope>
    <source>
        <strain evidence="2 3">HHB12733</strain>
    </source>
</reference>
<dbReference type="EMBL" id="KV423980">
    <property type="protein sequence ID" value="KZT56269.1"/>
    <property type="molecule type" value="Genomic_DNA"/>
</dbReference>
<feature type="compositionally biased region" description="Polar residues" evidence="1">
    <location>
        <begin position="245"/>
        <end position="254"/>
    </location>
</feature>
<name>A0A165F665_9BASI</name>
<accession>A0A165F665</accession>
<dbReference type="InParanoid" id="A0A165F665"/>
<feature type="region of interest" description="Disordered" evidence="1">
    <location>
        <begin position="83"/>
        <end position="142"/>
    </location>
</feature>
<gene>
    <name evidence="2" type="ORF">CALCODRAFT_484064</name>
</gene>
<protein>
    <submittedName>
        <fullName evidence="2">Uncharacterized protein</fullName>
    </submittedName>
</protein>
<feature type="region of interest" description="Disordered" evidence="1">
    <location>
        <begin position="1"/>
        <end position="57"/>
    </location>
</feature>
<proteinExistence type="predicted"/>
<evidence type="ECO:0000313" key="3">
    <source>
        <dbReference type="Proteomes" id="UP000076842"/>
    </source>
</evidence>
<sequence length="276" mass="28328">MSPVAADTVHSLVEEQSPNSTADNVTKAAHAAAQSSQTSSETPIGSHNAGENPTHASFTQQDMPEVHELTQCSGAYCFITVPHSHPKPKEETPATSPSNGKDTAGEAPSTTSHSNGKDTAGENPSVSEPSVPAVPADIPEMHTDTQCSGAYCWFVNPDTIPEMVPTKTAEAPEETPATSEPEGKDTAGEKPTLSDLSAPADVPETPDTASAIPDTIPEVAPTEVAETTPEAPLTSDSEGKDMAGESTSAPTDSSAPEGMPHMHIDTPCSGAYCNGG</sequence>
<feature type="compositionally biased region" description="Polar residues" evidence="1">
    <location>
        <begin position="14"/>
        <end position="24"/>
    </location>
</feature>
<keyword evidence="3" id="KW-1185">Reference proteome</keyword>
<feature type="compositionally biased region" description="Polar residues" evidence="1">
    <location>
        <begin position="41"/>
        <end position="57"/>
    </location>
</feature>
<feature type="compositionally biased region" description="Low complexity" evidence="1">
    <location>
        <begin position="124"/>
        <end position="136"/>
    </location>
</feature>
<dbReference type="AlphaFoldDB" id="A0A165F665"/>
<dbReference type="Proteomes" id="UP000076842">
    <property type="component" value="Unassembled WGS sequence"/>
</dbReference>
<evidence type="ECO:0000256" key="1">
    <source>
        <dbReference type="SAM" id="MobiDB-lite"/>
    </source>
</evidence>
<feature type="compositionally biased region" description="Low complexity" evidence="1">
    <location>
        <begin position="28"/>
        <end position="40"/>
    </location>
</feature>
<organism evidence="2 3">
    <name type="scientific">Calocera cornea HHB12733</name>
    <dbReference type="NCBI Taxonomy" id="1353952"/>
    <lineage>
        <taxon>Eukaryota</taxon>
        <taxon>Fungi</taxon>
        <taxon>Dikarya</taxon>
        <taxon>Basidiomycota</taxon>
        <taxon>Agaricomycotina</taxon>
        <taxon>Dacrymycetes</taxon>
        <taxon>Dacrymycetales</taxon>
        <taxon>Dacrymycetaceae</taxon>
        <taxon>Calocera</taxon>
    </lineage>
</organism>
<feature type="region of interest" description="Disordered" evidence="1">
    <location>
        <begin position="167"/>
        <end position="276"/>
    </location>
</feature>
<evidence type="ECO:0000313" key="2">
    <source>
        <dbReference type="EMBL" id="KZT56269.1"/>
    </source>
</evidence>
<feature type="compositionally biased region" description="Low complexity" evidence="1">
    <location>
        <begin position="167"/>
        <end position="180"/>
    </location>
</feature>